<accession>A0AAV4R2I2</accession>
<dbReference type="EMBL" id="BPLQ01005374">
    <property type="protein sequence ID" value="GIY14516.1"/>
    <property type="molecule type" value="Genomic_DNA"/>
</dbReference>
<evidence type="ECO:0000313" key="3">
    <source>
        <dbReference type="Proteomes" id="UP001054837"/>
    </source>
</evidence>
<name>A0AAV4R2I2_9ARAC</name>
<dbReference type="AlphaFoldDB" id="A0AAV4R2I2"/>
<gene>
    <name evidence="2" type="ORF">CDAR_509611</name>
</gene>
<protein>
    <submittedName>
        <fullName evidence="2">Uncharacterized protein</fullName>
    </submittedName>
</protein>
<evidence type="ECO:0000313" key="2">
    <source>
        <dbReference type="EMBL" id="GIY14516.1"/>
    </source>
</evidence>
<reference evidence="2 3" key="1">
    <citation type="submission" date="2021-06" db="EMBL/GenBank/DDBJ databases">
        <title>Caerostris darwini draft genome.</title>
        <authorList>
            <person name="Kono N."/>
            <person name="Arakawa K."/>
        </authorList>
    </citation>
    <scope>NUCLEOTIDE SEQUENCE [LARGE SCALE GENOMIC DNA]</scope>
</reference>
<evidence type="ECO:0000256" key="1">
    <source>
        <dbReference type="SAM" id="MobiDB-lite"/>
    </source>
</evidence>
<proteinExistence type="predicted"/>
<sequence length="98" mass="11113">MVNSSRFLETPLAYFYCNSLIGTKNQVKNRNLNEDFLTLAKTDRLGDPHKYSRPGLKPQKEQQRQTPSSGGEGVEVSVVFLLWEAIKGSLSYLRHPNT</sequence>
<organism evidence="2 3">
    <name type="scientific">Caerostris darwini</name>
    <dbReference type="NCBI Taxonomy" id="1538125"/>
    <lineage>
        <taxon>Eukaryota</taxon>
        <taxon>Metazoa</taxon>
        <taxon>Ecdysozoa</taxon>
        <taxon>Arthropoda</taxon>
        <taxon>Chelicerata</taxon>
        <taxon>Arachnida</taxon>
        <taxon>Araneae</taxon>
        <taxon>Araneomorphae</taxon>
        <taxon>Entelegynae</taxon>
        <taxon>Araneoidea</taxon>
        <taxon>Araneidae</taxon>
        <taxon>Caerostris</taxon>
    </lineage>
</organism>
<feature type="region of interest" description="Disordered" evidence="1">
    <location>
        <begin position="43"/>
        <end position="72"/>
    </location>
</feature>
<comment type="caution">
    <text evidence="2">The sequence shown here is derived from an EMBL/GenBank/DDBJ whole genome shotgun (WGS) entry which is preliminary data.</text>
</comment>
<dbReference type="Proteomes" id="UP001054837">
    <property type="component" value="Unassembled WGS sequence"/>
</dbReference>
<keyword evidence="3" id="KW-1185">Reference proteome</keyword>